<dbReference type="EMBL" id="KQ459252">
    <property type="protein sequence ID" value="KPJ02134.1"/>
    <property type="molecule type" value="Genomic_DNA"/>
</dbReference>
<dbReference type="GO" id="GO:0005737">
    <property type="term" value="C:cytoplasm"/>
    <property type="evidence" value="ECO:0007669"/>
    <property type="project" value="TreeGrafter"/>
</dbReference>
<name>A0A194Q9Q0_PAPXU</name>
<dbReference type="STRING" id="66420.A0A194Q9Q0"/>
<proteinExistence type="predicted"/>
<dbReference type="AlphaFoldDB" id="A0A194Q9Q0"/>
<dbReference type="GO" id="GO:0005634">
    <property type="term" value="C:nucleus"/>
    <property type="evidence" value="ECO:0007669"/>
    <property type="project" value="TreeGrafter"/>
</dbReference>
<protein>
    <submittedName>
        <fullName evidence="3">Uncharacterized protein</fullName>
    </submittedName>
</protein>
<keyword evidence="2" id="KW-0833">Ubl conjugation pathway</keyword>
<dbReference type="GO" id="GO:0019005">
    <property type="term" value="C:SCF ubiquitin ligase complex"/>
    <property type="evidence" value="ECO:0007669"/>
    <property type="project" value="TreeGrafter"/>
</dbReference>
<dbReference type="PANTHER" id="PTHR13123:SF7">
    <property type="entry name" value="LD30288P"/>
    <property type="match status" value="1"/>
</dbReference>
<evidence type="ECO:0000313" key="3">
    <source>
        <dbReference type="EMBL" id="KPJ02134.1"/>
    </source>
</evidence>
<keyword evidence="4" id="KW-1185">Reference proteome</keyword>
<evidence type="ECO:0000256" key="1">
    <source>
        <dbReference type="ARBA" id="ARBA00004906"/>
    </source>
</evidence>
<reference evidence="3 4" key="1">
    <citation type="journal article" date="2015" name="Nat. Commun.">
        <title>Outbred genome sequencing and CRISPR/Cas9 gene editing in butterflies.</title>
        <authorList>
            <person name="Li X."/>
            <person name="Fan D."/>
            <person name="Zhang W."/>
            <person name="Liu G."/>
            <person name="Zhang L."/>
            <person name="Zhao L."/>
            <person name="Fang X."/>
            <person name="Chen L."/>
            <person name="Dong Y."/>
            <person name="Chen Y."/>
            <person name="Ding Y."/>
            <person name="Zhao R."/>
            <person name="Feng M."/>
            <person name="Zhu Y."/>
            <person name="Feng Y."/>
            <person name="Jiang X."/>
            <person name="Zhu D."/>
            <person name="Xiang H."/>
            <person name="Feng X."/>
            <person name="Li S."/>
            <person name="Wang J."/>
            <person name="Zhang G."/>
            <person name="Kronforst M.R."/>
            <person name="Wang W."/>
        </authorList>
    </citation>
    <scope>NUCLEOTIDE SEQUENCE [LARGE SCALE GENOMIC DNA]</scope>
    <source>
        <strain evidence="3">Ya'a_city_454_Px</strain>
        <tissue evidence="3">Whole body</tissue>
    </source>
</reference>
<organism evidence="3 4">
    <name type="scientific">Papilio xuthus</name>
    <name type="common">Asian swallowtail butterfly</name>
    <dbReference type="NCBI Taxonomy" id="66420"/>
    <lineage>
        <taxon>Eukaryota</taxon>
        <taxon>Metazoa</taxon>
        <taxon>Ecdysozoa</taxon>
        <taxon>Arthropoda</taxon>
        <taxon>Hexapoda</taxon>
        <taxon>Insecta</taxon>
        <taxon>Pterygota</taxon>
        <taxon>Neoptera</taxon>
        <taxon>Endopterygota</taxon>
        <taxon>Lepidoptera</taxon>
        <taxon>Glossata</taxon>
        <taxon>Ditrysia</taxon>
        <taxon>Papilionoidea</taxon>
        <taxon>Papilionidae</taxon>
        <taxon>Papilioninae</taxon>
        <taxon>Papilio</taxon>
    </lineage>
</organism>
<dbReference type="Proteomes" id="UP000053268">
    <property type="component" value="Unassembled WGS sequence"/>
</dbReference>
<dbReference type="PANTHER" id="PTHR13123">
    <property type="entry name" value="LD30288P"/>
    <property type="match status" value="1"/>
</dbReference>
<comment type="pathway">
    <text evidence="1">Protein modification; protein ubiquitination.</text>
</comment>
<evidence type="ECO:0000256" key="2">
    <source>
        <dbReference type="ARBA" id="ARBA00022786"/>
    </source>
</evidence>
<evidence type="ECO:0000313" key="4">
    <source>
        <dbReference type="Proteomes" id="UP000053268"/>
    </source>
</evidence>
<dbReference type="GO" id="GO:0016567">
    <property type="term" value="P:protein ubiquitination"/>
    <property type="evidence" value="ECO:0007669"/>
    <property type="project" value="TreeGrafter"/>
</dbReference>
<gene>
    <name evidence="3" type="ORF">RR46_03409</name>
</gene>
<dbReference type="InterPro" id="IPR040394">
    <property type="entry name" value="FBX25/32"/>
</dbReference>
<accession>A0A194Q9Q0</accession>
<sequence length="90" mass="10511">MPFISKDWRSPGEEWVKTEEGWEKKKVLECTAPRYAAISNFNNMEEKQHKWGNIYLAEQKRGKHESVLDLGQVDCSVGAGRRYEIGRRIL</sequence>